<evidence type="ECO:0000313" key="3">
    <source>
        <dbReference type="Proteomes" id="UP000294847"/>
    </source>
</evidence>
<evidence type="ECO:0000313" key="2">
    <source>
        <dbReference type="EMBL" id="QBZ57881.1"/>
    </source>
</evidence>
<keyword evidence="1" id="KW-1133">Transmembrane helix</keyword>
<evidence type="ECO:0000256" key="1">
    <source>
        <dbReference type="SAM" id="Phobius"/>
    </source>
</evidence>
<protein>
    <submittedName>
        <fullName evidence="2">Uncharacterized protein</fullName>
    </submittedName>
</protein>
<name>A0A4P7N998_PYROR</name>
<gene>
    <name evidence="2" type="ORF">PoMZ_02818</name>
</gene>
<organism evidence="2 3">
    <name type="scientific">Pyricularia oryzae</name>
    <name type="common">Rice blast fungus</name>
    <name type="synonym">Magnaporthe oryzae</name>
    <dbReference type="NCBI Taxonomy" id="318829"/>
    <lineage>
        <taxon>Eukaryota</taxon>
        <taxon>Fungi</taxon>
        <taxon>Dikarya</taxon>
        <taxon>Ascomycota</taxon>
        <taxon>Pezizomycotina</taxon>
        <taxon>Sordariomycetes</taxon>
        <taxon>Sordariomycetidae</taxon>
        <taxon>Magnaporthales</taxon>
        <taxon>Pyriculariaceae</taxon>
        <taxon>Pyricularia</taxon>
    </lineage>
</organism>
<proteinExistence type="predicted"/>
<dbReference type="Proteomes" id="UP000294847">
    <property type="component" value="Chromosome 3"/>
</dbReference>
<dbReference type="AlphaFoldDB" id="A0A4P7N998"/>
<feature type="transmembrane region" description="Helical" evidence="1">
    <location>
        <begin position="34"/>
        <end position="61"/>
    </location>
</feature>
<sequence length="117" mass="12687">MHLCLQKITTTVTLEHTRKPNSVPWPAPLREKEIAASMGISLGLAMACFACGGAVFLLVVWRMRRVGLLRKGEMPWIPFGRSSSTAALQVDEEVGCGLGGCGRAVWRVSGFSGFPIR</sequence>
<keyword evidence="1" id="KW-0472">Membrane</keyword>
<keyword evidence="1" id="KW-0812">Transmembrane</keyword>
<reference evidence="2 3" key="1">
    <citation type="journal article" date="2019" name="Mol. Biol. Evol.">
        <title>Blast fungal genomes show frequent chromosomal changes, gene gains and losses, and effector gene turnover.</title>
        <authorList>
            <person name="Gomez Luciano L.B."/>
            <person name="Jason Tsai I."/>
            <person name="Chuma I."/>
            <person name="Tosa Y."/>
            <person name="Chen Y.H."/>
            <person name="Li J.Y."/>
            <person name="Li M.Y."/>
            <person name="Jade Lu M.Y."/>
            <person name="Nakayashiki H."/>
            <person name="Li W.H."/>
        </authorList>
    </citation>
    <scope>NUCLEOTIDE SEQUENCE [LARGE SCALE GENOMIC DNA]</scope>
    <source>
        <strain evidence="2">MZ5-1-6</strain>
    </source>
</reference>
<accession>A0A4P7N998</accession>
<dbReference type="EMBL" id="CP034206">
    <property type="protein sequence ID" value="QBZ57881.1"/>
    <property type="molecule type" value="Genomic_DNA"/>
</dbReference>